<dbReference type="PRINTS" id="PR00363">
    <property type="entry name" value="CYTOCHROMEB5"/>
</dbReference>
<keyword evidence="4 13" id="KW-0812">Transmembrane</keyword>
<dbReference type="Gene3D" id="3.10.120.10">
    <property type="entry name" value="Cytochrome b5-like heme/steroid binding domain"/>
    <property type="match status" value="1"/>
</dbReference>
<keyword evidence="9 13" id="KW-0408">Iron</keyword>
<comment type="similarity">
    <text evidence="12 13">Belongs to the cytochrome b5 family.</text>
</comment>
<dbReference type="GO" id="GO:0020037">
    <property type="term" value="F:heme binding"/>
    <property type="evidence" value="ECO:0007669"/>
    <property type="project" value="UniProtKB-UniRule"/>
</dbReference>
<keyword evidence="16" id="KW-1185">Reference proteome</keyword>
<evidence type="ECO:0000313" key="15">
    <source>
        <dbReference type="EMBL" id="SSD59128.1"/>
    </source>
</evidence>
<feature type="domain" description="Cytochrome b5 heme-binding" evidence="14">
    <location>
        <begin position="4"/>
        <end position="80"/>
    </location>
</feature>
<dbReference type="InterPro" id="IPR036400">
    <property type="entry name" value="Cyt_B5-like_heme/steroid_sf"/>
</dbReference>
<keyword evidence="6" id="KW-0256">Endoplasmic reticulum</keyword>
<dbReference type="PANTHER" id="PTHR19359:SF150">
    <property type="entry name" value="CYTOCHROME B5"/>
    <property type="match status" value="1"/>
</dbReference>
<evidence type="ECO:0000256" key="4">
    <source>
        <dbReference type="ARBA" id="ARBA00022692"/>
    </source>
</evidence>
<keyword evidence="2" id="KW-0813">Transport</keyword>
<evidence type="ECO:0000256" key="11">
    <source>
        <dbReference type="ARBA" id="ARBA00037877"/>
    </source>
</evidence>
<keyword evidence="13" id="KW-1133">Transmembrane helix</keyword>
<dbReference type="GO" id="GO:0046872">
    <property type="term" value="F:metal ion binding"/>
    <property type="evidence" value="ECO:0007669"/>
    <property type="project" value="UniProtKB-UniRule"/>
</dbReference>
<dbReference type="EMBL" id="UFAJ01000095">
    <property type="protein sequence ID" value="SSD59128.1"/>
    <property type="molecule type" value="Genomic_DNA"/>
</dbReference>
<evidence type="ECO:0000256" key="6">
    <source>
        <dbReference type="ARBA" id="ARBA00022824"/>
    </source>
</evidence>
<keyword evidence="8" id="KW-0249">Electron transport</keyword>
<evidence type="ECO:0000256" key="13">
    <source>
        <dbReference type="RuleBase" id="RU362121"/>
    </source>
</evidence>
<gene>
    <name evidence="15" type="ORF">SCODWIG_00889</name>
</gene>
<evidence type="ECO:0000256" key="10">
    <source>
        <dbReference type="ARBA" id="ARBA00023136"/>
    </source>
</evidence>
<name>A0A376B359_9ASCO</name>
<comment type="subcellular location">
    <subcellularLocation>
        <location evidence="1">Endoplasmic reticulum membrane</location>
        <topology evidence="1">Single-pass membrane protein</topology>
        <orientation evidence="1">Cytoplasmic side</orientation>
    </subcellularLocation>
    <subcellularLocation>
        <location evidence="11">Microsome membrane</location>
        <topology evidence="11">Single-pass membrane protein</topology>
        <orientation evidence="11">Cytoplasmic side</orientation>
    </subcellularLocation>
</comment>
<dbReference type="InterPro" id="IPR050668">
    <property type="entry name" value="Cytochrome_b5"/>
</dbReference>
<dbReference type="SUPFAM" id="SSF55856">
    <property type="entry name" value="Cytochrome b5-like heme/steroid binding domain"/>
    <property type="match status" value="1"/>
</dbReference>
<evidence type="ECO:0000256" key="12">
    <source>
        <dbReference type="ARBA" id="ARBA00038168"/>
    </source>
</evidence>
<dbReference type="PROSITE" id="PS00191">
    <property type="entry name" value="CYTOCHROME_B5_1"/>
    <property type="match status" value="1"/>
</dbReference>
<feature type="transmembrane region" description="Helical" evidence="13">
    <location>
        <begin position="107"/>
        <end position="124"/>
    </location>
</feature>
<evidence type="ECO:0000256" key="5">
    <source>
        <dbReference type="ARBA" id="ARBA00022723"/>
    </source>
</evidence>
<reference evidence="16" key="1">
    <citation type="submission" date="2018-06" db="EMBL/GenBank/DDBJ databases">
        <authorList>
            <person name="Guldener U."/>
        </authorList>
    </citation>
    <scope>NUCLEOTIDE SEQUENCE [LARGE SCALE GENOMIC DNA]</scope>
    <source>
        <strain evidence="16">UTAD17</strain>
    </source>
</reference>
<dbReference type="PROSITE" id="PS50255">
    <property type="entry name" value="CYTOCHROME_B5_2"/>
    <property type="match status" value="1"/>
</dbReference>
<protein>
    <submittedName>
        <fullName evidence="15">Related to Cytochrome b5</fullName>
    </submittedName>
</protein>
<dbReference type="VEuPathDB" id="FungiDB:SCODWIG_00889"/>
<dbReference type="GO" id="GO:0005789">
    <property type="term" value="C:endoplasmic reticulum membrane"/>
    <property type="evidence" value="ECO:0007669"/>
    <property type="project" value="UniProtKB-SubCell"/>
</dbReference>
<keyword evidence="7" id="KW-0492">Microsome</keyword>
<evidence type="ECO:0000256" key="3">
    <source>
        <dbReference type="ARBA" id="ARBA00022617"/>
    </source>
</evidence>
<dbReference type="InterPro" id="IPR001199">
    <property type="entry name" value="Cyt_B5-like_heme/steroid-bd"/>
</dbReference>
<evidence type="ECO:0000256" key="7">
    <source>
        <dbReference type="ARBA" id="ARBA00022848"/>
    </source>
</evidence>
<evidence type="ECO:0000313" key="16">
    <source>
        <dbReference type="Proteomes" id="UP000262825"/>
    </source>
</evidence>
<evidence type="ECO:0000256" key="8">
    <source>
        <dbReference type="ARBA" id="ARBA00022982"/>
    </source>
</evidence>
<dbReference type="Pfam" id="PF00173">
    <property type="entry name" value="Cyt-b5"/>
    <property type="match status" value="1"/>
</dbReference>
<evidence type="ECO:0000259" key="14">
    <source>
        <dbReference type="PROSITE" id="PS50255"/>
    </source>
</evidence>
<dbReference type="OrthoDB" id="260519at2759"/>
<accession>A0A376B359</accession>
<proteinExistence type="inferred from homology"/>
<dbReference type="SMART" id="SM01117">
    <property type="entry name" value="Cyt-b5"/>
    <property type="match status" value="1"/>
</dbReference>
<keyword evidence="10 13" id="KW-0472">Membrane</keyword>
<evidence type="ECO:0000256" key="9">
    <source>
        <dbReference type="ARBA" id="ARBA00023004"/>
    </source>
</evidence>
<keyword evidence="3 13" id="KW-0349">Heme</keyword>
<dbReference type="AlphaFoldDB" id="A0A376B359"/>
<dbReference type="FunFam" id="3.10.120.10:FF:000002">
    <property type="entry name" value="Cytochrome b5 type B"/>
    <property type="match status" value="1"/>
</dbReference>
<dbReference type="InterPro" id="IPR018506">
    <property type="entry name" value="Cyt_B5_heme-BS"/>
</dbReference>
<evidence type="ECO:0000256" key="1">
    <source>
        <dbReference type="ARBA" id="ARBA00004131"/>
    </source>
</evidence>
<dbReference type="GO" id="GO:0016126">
    <property type="term" value="P:sterol biosynthetic process"/>
    <property type="evidence" value="ECO:0007669"/>
    <property type="project" value="TreeGrafter"/>
</dbReference>
<dbReference type="Proteomes" id="UP000262825">
    <property type="component" value="Unassembled WGS sequence"/>
</dbReference>
<keyword evidence="5 13" id="KW-0479">Metal-binding</keyword>
<evidence type="ECO:0000256" key="2">
    <source>
        <dbReference type="ARBA" id="ARBA00022448"/>
    </source>
</evidence>
<organism evidence="15 16">
    <name type="scientific">Saccharomycodes ludwigii</name>
    <dbReference type="NCBI Taxonomy" id="36035"/>
    <lineage>
        <taxon>Eukaryota</taxon>
        <taxon>Fungi</taxon>
        <taxon>Dikarya</taxon>
        <taxon>Ascomycota</taxon>
        <taxon>Saccharomycotina</taxon>
        <taxon>Saccharomycetes</taxon>
        <taxon>Saccharomycodales</taxon>
        <taxon>Saccharomycodaceae</taxon>
        <taxon>Saccharomycodes</taxon>
    </lineage>
</organism>
<sequence>MSEPKTFTYKEIAEHNTADDLWIIINDKVYNCTKFIDEHPGGDEVIIDLAAKDATKDFADIGHSDDAIKFLKKLYVGDVDITSEKVETEVKAGTETDNQITKGNGRLALAIFIVVVSIVGYLLHKS</sequence>
<dbReference type="PANTHER" id="PTHR19359">
    <property type="entry name" value="CYTOCHROME B5"/>
    <property type="match status" value="1"/>
</dbReference>